<feature type="signal peptide" evidence="1">
    <location>
        <begin position="1"/>
        <end position="20"/>
    </location>
</feature>
<feature type="chain" id="PRO_5020866573" evidence="1">
    <location>
        <begin position="21"/>
        <end position="152"/>
    </location>
</feature>
<gene>
    <name evidence="2" type="ORF">EYE40_01030</name>
</gene>
<dbReference type="Pfam" id="PF12028">
    <property type="entry name" value="DUF3515"/>
    <property type="match status" value="1"/>
</dbReference>
<reference evidence="3" key="1">
    <citation type="submission" date="2019-02" db="EMBL/GenBank/DDBJ databases">
        <title>Glaciihabitans arcticus sp. nov., a psychrotolerant bacterium isolated from polar soil.</title>
        <authorList>
            <person name="Dahal R.H."/>
        </authorList>
    </citation>
    <scope>NUCLEOTIDE SEQUENCE [LARGE SCALE GENOMIC DNA]</scope>
    <source>
        <strain evidence="3">RP-3-7</strain>
    </source>
</reference>
<dbReference type="Proteomes" id="UP000294194">
    <property type="component" value="Unassembled WGS sequence"/>
</dbReference>
<name>A0A4Q9GUN3_9MICO</name>
<sequence>MKRLALLAALALTLTGCVQTVSLRPAEFAVDPLCAQVMVDAPSDVAELPIRETNAQGTLAWGSPAAVLLRCGVPEPDPTATLPCYEVGGVFWLVDDAGSPNYVYTTYGRSPATEVILNRDLVAPAPALLDVSRAVAATTATSSCTEVADTLE</sequence>
<evidence type="ECO:0000313" key="3">
    <source>
        <dbReference type="Proteomes" id="UP000294194"/>
    </source>
</evidence>
<comment type="caution">
    <text evidence="2">The sequence shown here is derived from an EMBL/GenBank/DDBJ whole genome shotgun (WGS) entry which is preliminary data.</text>
</comment>
<dbReference type="AlphaFoldDB" id="A0A4Q9GUN3"/>
<dbReference type="InterPro" id="IPR021903">
    <property type="entry name" value="DUF3515"/>
</dbReference>
<organism evidence="2 3">
    <name type="scientific">Glaciihabitans arcticus</name>
    <dbReference type="NCBI Taxonomy" id="2668039"/>
    <lineage>
        <taxon>Bacteria</taxon>
        <taxon>Bacillati</taxon>
        <taxon>Actinomycetota</taxon>
        <taxon>Actinomycetes</taxon>
        <taxon>Micrococcales</taxon>
        <taxon>Microbacteriaceae</taxon>
        <taxon>Glaciihabitans</taxon>
    </lineage>
</organism>
<dbReference type="EMBL" id="SISG01000001">
    <property type="protein sequence ID" value="TBN58475.1"/>
    <property type="molecule type" value="Genomic_DNA"/>
</dbReference>
<keyword evidence="1" id="KW-0732">Signal</keyword>
<keyword evidence="3" id="KW-1185">Reference proteome</keyword>
<proteinExistence type="predicted"/>
<evidence type="ECO:0000313" key="2">
    <source>
        <dbReference type="EMBL" id="TBN58475.1"/>
    </source>
</evidence>
<dbReference type="PROSITE" id="PS51257">
    <property type="entry name" value="PROKAR_LIPOPROTEIN"/>
    <property type="match status" value="1"/>
</dbReference>
<evidence type="ECO:0000256" key="1">
    <source>
        <dbReference type="SAM" id="SignalP"/>
    </source>
</evidence>
<accession>A0A4Q9GUN3</accession>
<protein>
    <submittedName>
        <fullName evidence="2">DUF3515 family protein</fullName>
    </submittedName>
</protein>